<dbReference type="CDD" id="cd00190">
    <property type="entry name" value="Tryp_SPc"/>
    <property type="match status" value="3"/>
</dbReference>
<evidence type="ECO:0000313" key="9">
    <source>
        <dbReference type="EMBL" id="MBC1178110.1"/>
    </source>
</evidence>
<dbReference type="Pfam" id="PF00089">
    <property type="entry name" value="Trypsin"/>
    <property type="match status" value="3"/>
</dbReference>
<evidence type="ECO:0000313" key="11">
    <source>
        <dbReference type="Proteomes" id="UP000092461"/>
    </source>
</evidence>
<keyword evidence="9" id="KW-0472">Membrane</keyword>
<dbReference type="InterPro" id="IPR050430">
    <property type="entry name" value="Peptidase_S1"/>
</dbReference>
<dbReference type="EMBL" id="AJWK01030822">
    <property type="status" value="NOT_ANNOTATED_CDS"/>
    <property type="molecule type" value="Genomic_DNA"/>
</dbReference>
<dbReference type="GO" id="GO:0006508">
    <property type="term" value="P:proteolysis"/>
    <property type="evidence" value="ECO:0007669"/>
    <property type="project" value="UniProtKB-KW"/>
</dbReference>
<dbReference type="SMART" id="SM00020">
    <property type="entry name" value="Tryp_SPc"/>
    <property type="match status" value="3"/>
</dbReference>
<dbReference type="SUPFAM" id="SSF50494">
    <property type="entry name" value="Trypsin-like serine proteases"/>
    <property type="match status" value="3"/>
</dbReference>
<evidence type="ECO:0000256" key="1">
    <source>
        <dbReference type="ARBA" id="ARBA00022670"/>
    </source>
</evidence>
<feature type="domain" description="Peptidase S1" evidence="8">
    <location>
        <begin position="61"/>
        <end position="316"/>
    </location>
</feature>
<dbReference type="PROSITE" id="PS00134">
    <property type="entry name" value="TRYPSIN_HIS"/>
    <property type="match status" value="3"/>
</dbReference>
<dbReference type="InterPro" id="IPR001314">
    <property type="entry name" value="Peptidase_S1A"/>
</dbReference>
<reference evidence="10" key="3">
    <citation type="submission" date="2020-05" db="UniProtKB">
        <authorList>
            <consortium name="EnsemblMetazoa"/>
        </authorList>
    </citation>
    <scope>IDENTIFICATION</scope>
    <source>
        <strain evidence="10">Jacobina</strain>
    </source>
</reference>
<dbReference type="Proteomes" id="UP000092461">
    <property type="component" value="Unassembled WGS sequence"/>
</dbReference>
<evidence type="ECO:0000259" key="8">
    <source>
        <dbReference type="PROSITE" id="PS50240"/>
    </source>
</evidence>
<dbReference type="VEuPathDB" id="VectorBase:LLONM1_002779"/>
<dbReference type="EnsemblMetazoa" id="LLOJ009016-RA">
    <property type="protein sequence ID" value="LLOJ009016-PA"/>
    <property type="gene ID" value="LLOJ009016"/>
</dbReference>
<accession>A0A1B0GKP1</accession>
<dbReference type="PROSITE" id="PS50240">
    <property type="entry name" value="TRYPSIN_DOM"/>
    <property type="match status" value="3"/>
</dbReference>
<dbReference type="PANTHER" id="PTHR24276">
    <property type="entry name" value="POLYSERASE-RELATED"/>
    <property type="match status" value="1"/>
</dbReference>
<sequence>MTPGSARASSGDLRPKGIFPSQSLKHFFLTKNHQQTSATSEENPLDGEFSNESNLNVTSRILNGQVASASRFPYFCDITGYTLLDILNPAWNRVYSRCGGAIITKNWVITAAHCLVERRTLGVLVILNSFRIIAGSVVNGVAGPNGQTRYVLQNNAHPHAFYNPSTLINDIGLIEVPLDFNLNGIFVAAIPLPAYSVNLGAGASQQLTVMGFGRTETGATSAVLLSATLIITAQSQCQATYPLTATTIFCAQDTTAPISATCDGDSGGPGTIMVNNRETLYGINILASPGGAACGTTPQGFTSVPMFIGWIEAIQEANECDKTTEAIETTSEENPLDGEFSNESNLNVTSRILNGQVASASRFPYFCDITGYTLLDILNPARNRVYSRCGGAIITKNWVITAAHCLVERRTLGVLVILNSFRIIAGSVVNGVAGPNGQTRYVLQNNAHPHAFYNPSTLINDIGLIEVPLDFNLNGIFVAAIPLPAYSVNLGAGASQQLTVSGIWTHRTGATSAVLLSATLIITAQSQCQATYPLTATTIFCAQDTTAPISATCDGDSGGPGTIMVNNRETLYGINILASPGGAACGTTPQGFTSVPMFIGWIEAIQEANVVLILMVSGKNVIKPLKPLKQLNLNESRIVNGVPATLGQIPEQVQMTAYSDPAGLTPMYYCGGVIIRADWVLTAGHCVAPLPVTGSARFRAGIIDLNNPGPYEESILVLAAGNTYVHSAYNDVTLENDIGLIRVPTQFNLNGPFVKAANLPSPRLNMAEHVGEELTISGFGITVHGATQISPILLVANLKVISNAQCRAYPFVEAVEDTNFCGQDTTPPISSTCQGDSGGPVTIMIGSTCTLVGLVSFGPDGTCGVPPSGFTHVPSYITWITDH</sequence>
<dbReference type="EMBL" id="AJWK01030823">
    <property type="status" value="NOT_ANNOTATED_CDS"/>
    <property type="molecule type" value="Genomic_DNA"/>
</dbReference>
<evidence type="ECO:0000256" key="4">
    <source>
        <dbReference type="ARBA" id="ARBA00022825"/>
    </source>
</evidence>
<keyword evidence="11" id="KW-1185">Reference proteome</keyword>
<comment type="similarity">
    <text evidence="6">Belongs to the peptidase S1 family. CLIP subfamily.</text>
</comment>
<feature type="domain" description="Peptidase S1" evidence="8">
    <location>
        <begin position="352"/>
        <end position="607"/>
    </location>
</feature>
<organism evidence="10 11">
    <name type="scientific">Lutzomyia longipalpis</name>
    <name type="common">Sand fly</name>
    <dbReference type="NCBI Taxonomy" id="7200"/>
    <lineage>
        <taxon>Eukaryota</taxon>
        <taxon>Metazoa</taxon>
        <taxon>Ecdysozoa</taxon>
        <taxon>Arthropoda</taxon>
        <taxon>Hexapoda</taxon>
        <taxon>Insecta</taxon>
        <taxon>Pterygota</taxon>
        <taxon>Neoptera</taxon>
        <taxon>Endopterygota</taxon>
        <taxon>Diptera</taxon>
        <taxon>Nematocera</taxon>
        <taxon>Psychodoidea</taxon>
        <taxon>Psychodidae</taxon>
        <taxon>Lutzomyia</taxon>
        <taxon>Lutzomyia</taxon>
    </lineage>
</organism>
<dbReference type="InterPro" id="IPR018114">
    <property type="entry name" value="TRYPSIN_HIS"/>
</dbReference>
<evidence type="ECO:0000256" key="6">
    <source>
        <dbReference type="ARBA" id="ARBA00024195"/>
    </source>
</evidence>
<feature type="domain" description="Peptidase S1" evidence="8">
    <location>
        <begin position="638"/>
        <end position="883"/>
    </location>
</feature>
<dbReference type="GO" id="GO:0007586">
    <property type="term" value="P:digestion"/>
    <property type="evidence" value="ECO:0007669"/>
    <property type="project" value="UniProtKB-KW"/>
</dbReference>
<dbReference type="Gene3D" id="2.40.10.10">
    <property type="entry name" value="Trypsin-like serine proteases"/>
    <property type="match status" value="3"/>
</dbReference>
<dbReference type="InterPro" id="IPR001254">
    <property type="entry name" value="Trypsin_dom"/>
</dbReference>
<name>A0A1B0GKP1_LUTLO</name>
<evidence type="ECO:0000256" key="5">
    <source>
        <dbReference type="ARBA" id="ARBA00023157"/>
    </source>
</evidence>
<reference evidence="11" key="1">
    <citation type="submission" date="2012-05" db="EMBL/GenBank/DDBJ databases">
        <title>Whole Genome Assembly of Lutzomyia longipalpis.</title>
        <authorList>
            <person name="Richards S."/>
            <person name="Qu C."/>
            <person name="Dillon R."/>
            <person name="Worley K."/>
            <person name="Scherer S."/>
            <person name="Batterton M."/>
            <person name="Taylor A."/>
            <person name="Hawes A."/>
            <person name="Hernandez B."/>
            <person name="Kovar C."/>
            <person name="Mandapat C."/>
            <person name="Pham C."/>
            <person name="Qu C."/>
            <person name="Jing C."/>
            <person name="Bess C."/>
            <person name="Bandaranaike D."/>
            <person name="Ngo D."/>
            <person name="Ongeri F."/>
            <person name="Arias F."/>
            <person name="Lara F."/>
            <person name="Weissenberger G."/>
            <person name="Kamau G."/>
            <person name="Han H."/>
            <person name="Shen H."/>
            <person name="Dinh H."/>
            <person name="Khalil I."/>
            <person name="Jones J."/>
            <person name="Shafer J."/>
            <person name="Jayaseelan J."/>
            <person name="Quiroz J."/>
            <person name="Blankenburg K."/>
            <person name="Nguyen L."/>
            <person name="Jackson L."/>
            <person name="Francisco L."/>
            <person name="Tang L.-Y."/>
            <person name="Pu L.-L."/>
            <person name="Perales L."/>
            <person name="Lorensuhewa L."/>
            <person name="Munidasa M."/>
            <person name="Coyle M."/>
            <person name="Taylor M."/>
            <person name="Puazo M."/>
            <person name="Firestine M."/>
            <person name="Scheel M."/>
            <person name="Javaid M."/>
            <person name="Wang M."/>
            <person name="Li M."/>
            <person name="Tabassum N."/>
            <person name="Saada N."/>
            <person name="Osuji N."/>
            <person name="Aqrawi P."/>
            <person name="Fu Q."/>
            <person name="Thornton R."/>
            <person name="Raj R."/>
            <person name="Goodspeed R."/>
            <person name="Mata R."/>
            <person name="Najjar R."/>
            <person name="Gubbala S."/>
            <person name="Lee S."/>
            <person name="Denson S."/>
            <person name="Patil S."/>
            <person name="Macmil S."/>
            <person name="Qi S."/>
            <person name="Matskevitch T."/>
            <person name="Palculict T."/>
            <person name="Mathew T."/>
            <person name="Vee V."/>
            <person name="Velamala V."/>
            <person name="Korchina V."/>
            <person name="Cai W."/>
            <person name="Liu W."/>
            <person name="Dai W."/>
            <person name="Zou X."/>
            <person name="Zhu Y."/>
            <person name="Zhang Y."/>
            <person name="Wu Y.-Q."/>
            <person name="Xin Y."/>
            <person name="Nazarath L."/>
            <person name="Kovar C."/>
            <person name="Han Y."/>
            <person name="Muzny D."/>
            <person name="Gibbs R."/>
        </authorList>
    </citation>
    <scope>NUCLEOTIDE SEQUENCE [LARGE SCALE GENOMIC DNA]</scope>
    <source>
        <strain evidence="11">Jacobina</strain>
    </source>
</reference>
<dbReference type="VEuPathDB" id="VectorBase:LLOJ009016"/>
<dbReference type="PRINTS" id="PR00722">
    <property type="entry name" value="CHYMOTRYPSIN"/>
</dbReference>
<reference evidence="9" key="2">
    <citation type="journal article" date="2020" name="BMC">
        <title>Leishmania infection induces a limited differential gene expression in the sand fly midgut.</title>
        <authorList>
            <person name="Coutinho-Abreu I.V."/>
            <person name="Serafim T.D."/>
            <person name="Meneses C."/>
            <person name="Kamhawi S."/>
            <person name="Oliveira F."/>
            <person name="Valenzuela J.G."/>
        </authorList>
    </citation>
    <scope>NUCLEOTIDE SEQUENCE</scope>
    <source>
        <strain evidence="9">Jacobina</strain>
        <tissue evidence="9">Midgut</tissue>
    </source>
</reference>
<keyword evidence="5" id="KW-1015">Disulfide bond</keyword>
<dbReference type="InterPro" id="IPR009003">
    <property type="entry name" value="Peptidase_S1_PA"/>
</dbReference>
<dbReference type="GO" id="GO:0004252">
    <property type="term" value="F:serine-type endopeptidase activity"/>
    <property type="evidence" value="ECO:0007669"/>
    <property type="project" value="InterPro"/>
</dbReference>
<protein>
    <submittedName>
        <fullName evidence="9">Putative transmembrane protease serine 9-like protein</fullName>
    </submittedName>
</protein>
<evidence type="ECO:0000256" key="7">
    <source>
        <dbReference type="RuleBase" id="RU363034"/>
    </source>
</evidence>
<dbReference type="EMBL" id="GITU01009407">
    <property type="protein sequence ID" value="MBC1178110.1"/>
    <property type="molecule type" value="Transcribed_RNA"/>
</dbReference>
<dbReference type="PANTHER" id="PTHR24276:SF98">
    <property type="entry name" value="FI18310P1-RELATED"/>
    <property type="match status" value="1"/>
</dbReference>
<proteinExistence type="inferred from homology"/>
<evidence type="ECO:0000256" key="2">
    <source>
        <dbReference type="ARBA" id="ARBA00022757"/>
    </source>
</evidence>
<keyword evidence="9" id="KW-0812">Transmembrane</keyword>
<dbReference type="AlphaFoldDB" id="A0A1B0GKP1"/>
<evidence type="ECO:0000256" key="3">
    <source>
        <dbReference type="ARBA" id="ARBA00022801"/>
    </source>
</evidence>
<keyword evidence="1 7" id="KW-0645">Protease</keyword>
<keyword evidence="3 7" id="KW-0378">Hydrolase</keyword>
<keyword evidence="2" id="KW-0222">Digestion</keyword>
<dbReference type="VEuPathDB" id="VectorBase:LLONM1_005871"/>
<dbReference type="PROSITE" id="PS00135">
    <property type="entry name" value="TRYPSIN_SER"/>
    <property type="match status" value="1"/>
</dbReference>
<keyword evidence="4 7" id="KW-0720">Serine protease</keyword>
<dbReference type="InterPro" id="IPR033116">
    <property type="entry name" value="TRYPSIN_SER"/>
</dbReference>
<evidence type="ECO:0000313" key="10">
    <source>
        <dbReference type="EnsemblMetazoa" id="LLOJ009016-PA"/>
    </source>
</evidence>
<dbReference type="InterPro" id="IPR043504">
    <property type="entry name" value="Peptidase_S1_PA_chymotrypsin"/>
</dbReference>